<name>A0ABW1ZPQ1_9DEIO</name>
<sequence length="172" mass="19102">MFQRWAADSLSLIVDTETTDLTGEAWEVEADWLHDTALLLHLRGEPDTEWHTQALAMHLPVIQDQLRGLPHLRTHTSAVGGVLTRHHVLAYNEAFDRSVLECTCGLSLNSFGCVMLAYAPLAARWSGTYGRWKAVKLAEARALEGVPVERRTVHSALGDVQPTRDLILAVAR</sequence>
<dbReference type="InterPro" id="IPR012337">
    <property type="entry name" value="RNaseH-like_sf"/>
</dbReference>
<evidence type="ECO:0000313" key="1">
    <source>
        <dbReference type="EMBL" id="MFC6662459.1"/>
    </source>
</evidence>
<proteinExistence type="predicted"/>
<evidence type="ECO:0008006" key="3">
    <source>
        <dbReference type="Google" id="ProtNLM"/>
    </source>
</evidence>
<dbReference type="Proteomes" id="UP001596317">
    <property type="component" value="Unassembled WGS sequence"/>
</dbReference>
<evidence type="ECO:0000313" key="2">
    <source>
        <dbReference type="Proteomes" id="UP001596317"/>
    </source>
</evidence>
<dbReference type="EMBL" id="JBHSWB010000002">
    <property type="protein sequence ID" value="MFC6662459.1"/>
    <property type="molecule type" value="Genomic_DNA"/>
</dbReference>
<dbReference type="RefSeq" id="WP_224612095.1">
    <property type="nucleotide sequence ID" value="NZ_JAIQXV010000023.1"/>
</dbReference>
<organism evidence="1 2">
    <name type="scientific">Deinococcus multiflagellatus</name>
    <dbReference type="NCBI Taxonomy" id="1656887"/>
    <lineage>
        <taxon>Bacteria</taxon>
        <taxon>Thermotogati</taxon>
        <taxon>Deinococcota</taxon>
        <taxon>Deinococci</taxon>
        <taxon>Deinococcales</taxon>
        <taxon>Deinococcaceae</taxon>
        <taxon>Deinococcus</taxon>
    </lineage>
</organism>
<keyword evidence="2" id="KW-1185">Reference proteome</keyword>
<accession>A0ABW1ZPQ1</accession>
<dbReference type="InterPro" id="IPR036397">
    <property type="entry name" value="RNaseH_sf"/>
</dbReference>
<dbReference type="SUPFAM" id="SSF53098">
    <property type="entry name" value="Ribonuclease H-like"/>
    <property type="match status" value="1"/>
</dbReference>
<dbReference type="Gene3D" id="3.30.420.10">
    <property type="entry name" value="Ribonuclease H-like superfamily/Ribonuclease H"/>
    <property type="match status" value="1"/>
</dbReference>
<protein>
    <recommendedName>
        <fullName evidence="3">Exonuclease domain-containing protein</fullName>
    </recommendedName>
</protein>
<gene>
    <name evidence="1" type="ORF">ACFP90_20610</name>
</gene>
<comment type="caution">
    <text evidence="1">The sequence shown here is derived from an EMBL/GenBank/DDBJ whole genome shotgun (WGS) entry which is preliminary data.</text>
</comment>
<reference evidence="2" key="1">
    <citation type="journal article" date="2019" name="Int. J. Syst. Evol. Microbiol.">
        <title>The Global Catalogue of Microorganisms (GCM) 10K type strain sequencing project: providing services to taxonomists for standard genome sequencing and annotation.</title>
        <authorList>
            <consortium name="The Broad Institute Genomics Platform"/>
            <consortium name="The Broad Institute Genome Sequencing Center for Infectious Disease"/>
            <person name="Wu L."/>
            <person name="Ma J."/>
        </authorList>
    </citation>
    <scope>NUCLEOTIDE SEQUENCE [LARGE SCALE GENOMIC DNA]</scope>
    <source>
        <strain evidence="2">CCUG 63830</strain>
    </source>
</reference>